<evidence type="ECO:0000313" key="1">
    <source>
        <dbReference type="EMBL" id="KAJ7544781.1"/>
    </source>
</evidence>
<dbReference type="EMBL" id="CM055100">
    <property type="protein sequence ID" value="KAJ7544781.1"/>
    <property type="molecule type" value="Genomic_DNA"/>
</dbReference>
<sequence>MSEAILKLEHNSSLTVLYGETFGEEDLKLLEVDESILQEVLQNGVTIKGVLDDEAVLCTSTTTYAIKFVATSNMVLLIPSKQDSFNSAANSQSHHVGNDIVNTVKLKTSSDEQAKVEAVAAAAGHIELVEIAPRLERLKELLSRRPYAEDSDGDEVEDGRVGELYTWDDLMSVVQASEKQLREGLKALAAIEVGNYWRIVDPTFMQGLLEVLILNAVHYDWPLTALPGSEVIRVLQGDGYSPQIVKHCLATYGSQVCSSTGNSDTWALDEKQICLHYARQLLSAVPKWRLEDFLDAWQQNLPTGLEARLDILKGEALIDKLGSDSWVRIFSLASLPTNPAERFGALFKERSKWEWQDLEPYLGDLKVPGLSVEAMLLKFTRKTQFTADAAPIYTAR</sequence>
<keyword evidence="2" id="KW-1185">Reference proteome</keyword>
<reference evidence="2" key="1">
    <citation type="journal article" date="2024" name="Proc. Natl. Acad. Sci. U.S.A.">
        <title>Extraordinary preservation of gene collinearity over three hundred million years revealed in homosporous lycophytes.</title>
        <authorList>
            <person name="Li C."/>
            <person name="Wickell D."/>
            <person name="Kuo L.Y."/>
            <person name="Chen X."/>
            <person name="Nie B."/>
            <person name="Liao X."/>
            <person name="Peng D."/>
            <person name="Ji J."/>
            <person name="Jenkins J."/>
            <person name="Williams M."/>
            <person name="Shu S."/>
            <person name="Plott C."/>
            <person name="Barry K."/>
            <person name="Rajasekar S."/>
            <person name="Grimwood J."/>
            <person name="Han X."/>
            <person name="Sun S."/>
            <person name="Hou Z."/>
            <person name="He W."/>
            <person name="Dai G."/>
            <person name="Sun C."/>
            <person name="Schmutz J."/>
            <person name="Leebens-Mack J.H."/>
            <person name="Li F.W."/>
            <person name="Wang L."/>
        </authorList>
    </citation>
    <scope>NUCLEOTIDE SEQUENCE [LARGE SCALE GENOMIC DNA]</scope>
    <source>
        <strain evidence="2">cv. PW_Plant_1</strain>
    </source>
</reference>
<name>A0ACC2CRU8_DIPCM</name>
<comment type="caution">
    <text evidence="1">The sequence shown here is derived from an EMBL/GenBank/DDBJ whole genome shotgun (WGS) entry which is preliminary data.</text>
</comment>
<proteinExistence type="predicted"/>
<evidence type="ECO:0000313" key="2">
    <source>
        <dbReference type="Proteomes" id="UP001162992"/>
    </source>
</evidence>
<gene>
    <name evidence="1" type="ORF">O6H91_09G092900</name>
</gene>
<protein>
    <submittedName>
        <fullName evidence="1">Uncharacterized protein</fullName>
    </submittedName>
</protein>
<accession>A0ACC2CRU8</accession>
<organism evidence="1 2">
    <name type="scientific">Diphasiastrum complanatum</name>
    <name type="common">Issler's clubmoss</name>
    <name type="synonym">Lycopodium complanatum</name>
    <dbReference type="NCBI Taxonomy" id="34168"/>
    <lineage>
        <taxon>Eukaryota</taxon>
        <taxon>Viridiplantae</taxon>
        <taxon>Streptophyta</taxon>
        <taxon>Embryophyta</taxon>
        <taxon>Tracheophyta</taxon>
        <taxon>Lycopodiopsida</taxon>
        <taxon>Lycopodiales</taxon>
        <taxon>Lycopodiaceae</taxon>
        <taxon>Lycopodioideae</taxon>
        <taxon>Diphasiastrum</taxon>
    </lineage>
</organism>
<dbReference type="Proteomes" id="UP001162992">
    <property type="component" value="Chromosome 9"/>
</dbReference>